<sequence>MPSITPDQTPIVMESFQDTELLNEHYREIETKTLEHFRSEFKKNESSLDEVSTKGLSQFLRRSGDLYQDWRILKKSLTDKYDELQKSRNLEYELIYRKLVADKNKKSKQTSLIGDIFQSVVDGVLNTVYTWFDSDKKNESVATVPRKTPQHSAQDDDLRKLYREMVQKKLRERDRSFSMFQDLLRESALNWNQSYRKKFHQSLAYTVKDLENSKTSKAEIIGVAKNAKKAMNNFHDEDKIQRYSVFMIDYFFDRLLKKEPVAENRILLPEKTEPQQTAKQNEDAPKSRETETKAEKTEEKKNQPLVLNPTREDAESQRIAERIVGEPEKKAPVSRKKCTITDLPDHLIKECYEDYLIVDTSTREKRLELHRIRLGKENQNTRAEAIEFFSQCINKDPAAVPIAESVLKRHTITQEEENRLSEMIRKQKACK</sequence>
<evidence type="ECO:0000313" key="4">
    <source>
        <dbReference type="Proteomes" id="UP000232122"/>
    </source>
</evidence>
<evidence type="ECO:0000313" key="2">
    <source>
        <dbReference type="EMBL" id="MDV6234485.1"/>
    </source>
</evidence>
<keyword evidence="4" id="KW-1185">Reference proteome</keyword>
<organism evidence="3">
    <name type="scientific">Leptospira ellisii</name>
    <dbReference type="NCBI Taxonomy" id="2023197"/>
    <lineage>
        <taxon>Bacteria</taxon>
        <taxon>Pseudomonadati</taxon>
        <taxon>Spirochaetota</taxon>
        <taxon>Spirochaetia</taxon>
        <taxon>Leptospirales</taxon>
        <taxon>Leptospiraceae</taxon>
        <taxon>Leptospira</taxon>
    </lineage>
</organism>
<reference evidence="2 4" key="2">
    <citation type="journal article" date="2018" name="Microb. Genom.">
        <title>Deciphering the unexplored Leptospira diversity from soils uncovers genomic evolution to virulence.</title>
        <authorList>
            <person name="Thibeaux R."/>
            <person name="Iraola G."/>
            <person name="Ferres I."/>
            <person name="Bierque E."/>
            <person name="Girault D."/>
            <person name="Soupe-Gilbert M.E."/>
            <person name="Picardeau M."/>
            <person name="Goarant C."/>
        </authorList>
    </citation>
    <scope>NUCLEOTIDE SEQUENCE [LARGE SCALE GENOMIC DNA]</scope>
    <source>
        <strain evidence="2 4">ATI7-C-A5</strain>
    </source>
</reference>
<name>A0A2N0B8D1_9LEPT</name>
<comment type="caution">
    <text evidence="3">The sequence shown here is derived from an EMBL/GenBank/DDBJ whole genome shotgun (WGS) entry which is preliminary data.</text>
</comment>
<gene>
    <name evidence="2" type="ORF">CH379_002450</name>
    <name evidence="3" type="ORF">CH379_11240</name>
</gene>
<protein>
    <submittedName>
        <fullName evidence="3">Uncharacterized protein</fullName>
    </submittedName>
</protein>
<dbReference type="Proteomes" id="UP000232122">
    <property type="component" value="Unassembled WGS sequence"/>
</dbReference>
<dbReference type="OrthoDB" id="344599at2"/>
<dbReference type="EMBL" id="NPEF01000104">
    <property type="protein sequence ID" value="PJZ92795.1"/>
    <property type="molecule type" value="Genomic_DNA"/>
</dbReference>
<evidence type="ECO:0000313" key="3">
    <source>
        <dbReference type="EMBL" id="PJZ92795.1"/>
    </source>
</evidence>
<feature type="region of interest" description="Disordered" evidence="1">
    <location>
        <begin position="267"/>
        <end position="316"/>
    </location>
</feature>
<dbReference type="RefSeq" id="WP_100765153.1">
    <property type="nucleotide sequence ID" value="NZ_NPEF02000002.1"/>
</dbReference>
<accession>A0A2N0B8D1</accession>
<evidence type="ECO:0000256" key="1">
    <source>
        <dbReference type="SAM" id="MobiDB-lite"/>
    </source>
</evidence>
<feature type="compositionally biased region" description="Basic and acidic residues" evidence="1">
    <location>
        <begin position="280"/>
        <end position="302"/>
    </location>
</feature>
<dbReference type="EMBL" id="NPEF02000002">
    <property type="protein sequence ID" value="MDV6234485.1"/>
    <property type="molecule type" value="Genomic_DNA"/>
</dbReference>
<proteinExistence type="predicted"/>
<dbReference type="AlphaFoldDB" id="A0A2N0B8D1"/>
<reference evidence="3" key="1">
    <citation type="submission" date="2017-07" db="EMBL/GenBank/DDBJ databases">
        <title>Leptospira spp. isolated from tropical soils.</title>
        <authorList>
            <person name="Thibeaux R."/>
            <person name="Iraola G."/>
            <person name="Ferres I."/>
            <person name="Bierque E."/>
            <person name="Girault D."/>
            <person name="Soupe-Gilbert M.-E."/>
            <person name="Picardeau M."/>
            <person name="Goarant C."/>
        </authorList>
    </citation>
    <scope>NUCLEOTIDE SEQUENCE [LARGE SCALE GENOMIC DNA]</scope>
    <source>
        <strain evidence="3">ATI7-C-A5</strain>
    </source>
</reference>
<reference evidence="2" key="3">
    <citation type="submission" date="2023-10" db="EMBL/GenBank/DDBJ databases">
        <authorList>
            <person name="Picardeau M."/>
            <person name="Thibeaux R."/>
        </authorList>
    </citation>
    <scope>NUCLEOTIDE SEQUENCE</scope>
    <source>
        <strain evidence="2">ATI7-C-A5</strain>
    </source>
</reference>